<protein>
    <submittedName>
        <fullName evidence="1">Uncharacterized protein</fullName>
    </submittedName>
</protein>
<name>A0A060I3L7_RHIET</name>
<keyword evidence="1" id="KW-0614">Plasmid</keyword>
<evidence type="ECO:0000313" key="2">
    <source>
        <dbReference type="Proteomes" id="UP000027180"/>
    </source>
</evidence>
<organism evidence="1 2">
    <name type="scientific">Rhizobium etli bv. mimosae str. IE4771</name>
    <dbReference type="NCBI Taxonomy" id="1432050"/>
    <lineage>
        <taxon>Bacteria</taxon>
        <taxon>Pseudomonadati</taxon>
        <taxon>Pseudomonadota</taxon>
        <taxon>Alphaproteobacteria</taxon>
        <taxon>Hyphomicrobiales</taxon>
        <taxon>Rhizobiaceae</taxon>
        <taxon>Rhizobium/Agrobacterium group</taxon>
        <taxon>Rhizobium</taxon>
    </lineage>
</organism>
<dbReference type="KEGG" id="rei:IE4771_PB00003"/>
<sequence>MAFDELPNMVPVWHGLEREDGKTLGLPWTTDKGVASSAGVHRSRACAQGAY</sequence>
<evidence type="ECO:0000313" key="1">
    <source>
        <dbReference type="EMBL" id="AIC29738.1"/>
    </source>
</evidence>
<dbReference type="AlphaFoldDB" id="A0A060I3L7"/>
<dbReference type="EMBL" id="CP006988">
    <property type="protein sequence ID" value="AIC29738.1"/>
    <property type="molecule type" value="Genomic_DNA"/>
</dbReference>
<dbReference type="HOGENOM" id="CLU_3103020_0_0_5"/>
<dbReference type="Proteomes" id="UP000027180">
    <property type="component" value="Plasmid pRetIE4771b"/>
</dbReference>
<reference evidence="1 2" key="1">
    <citation type="submission" date="2013-12" db="EMBL/GenBank/DDBJ databases">
        <title>Complete genome sequence of Rhizobium etli bv. mimosae IE4771.</title>
        <authorList>
            <person name="Bustos P."/>
            <person name="Santamaria R.I."/>
            <person name="Lozano L."/>
            <person name="Ormeno-Orrillo E."/>
            <person name="Rogel M.A."/>
            <person name="Romero D."/>
            <person name="Cevallos M.A."/>
            <person name="Martinez-Romero E."/>
            <person name="Gonzalez V."/>
        </authorList>
    </citation>
    <scope>NUCLEOTIDE SEQUENCE [LARGE SCALE GENOMIC DNA]</scope>
    <source>
        <strain evidence="1 2">IE4771</strain>
        <plasmid evidence="2">Plasmid pRetIE4771b</plasmid>
    </source>
</reference>
<gene>
    <name evidence="1" type="ORF">IE4771_PB00003</name>
</gene>
<proteinExistence type="predicted"/>
<accession>A0A060I3L7</accession>
<geneLocation type="plasmid" evidence="1 2">
    <name>pRetIE4771b</name>
</geneLocation>